<dbReference type="RefSeq" id="WP_157338045.1">
    <property type="nucleotide sequence ID" value="NZ_RHLK01000013.1"/>
</dbReference>
<evidence type="ECO:0000313" key="3">
    <source>
        <dbReference type="Proteomes" id="UP000490800"/>
    </source>
</evidence>
<dbReference type="Proteomes" id="UP000490800">
    <property type="component" value="Unassembled WGS sequence"/>
</dbReference>
<organism evidence="2 3">
    <name type="scientific">Paenibacillus lutrae</name>
    <dbReference type="NCBI Taxonomy" id="2078573"/>
    <lineage>
        <taxon>Bacteria</taxon>
        <taxon>Bacillati</taxon>
        <taxon>Bacillota</taxon>
        <taxon>Bacilli</taxon>
        <taxon>Bacillales</taxon>
        <taxon>Paenibacillaceae</taxon>
        <taxon>Paenibacillus</taxon>
    </lineage>
</organism>
<name>A0A7X3K149_9BACL</name>
<gene>
    <name evidence="2" type="ORF">EDM21_19130</name>
</gene>
<evidence type="ECO:0008006" key="4">
    <source>
        <dbReference type="Google" id="ProtNLM"/>
    </source>
</evidence>
<reference evidence="2 3" key="1">
    <citation type="journal article" date="2019" name="Microorganisms">
        <title>Paenibacillus lutrae sp. nov., A Chitinolytic Species Isolated from A River Otter in Castril Natural Park, Granada, Spain.</title>
        <authorList>
            <person name="Rodriguez M."/>
            <person name="Reina J.C."/>
            <person name="Bejar V."/>
            <person name="Llamas I."/>
        </authorList>
    </citation>
    <scope>NUCLEOTIDE SEQUENCE [LARGE SCALE GENOMIC DNA]</scope>
    <source>
        <strain evidence="2 3">N10</strain>
    </source>
</reference>
<proteinExistence type="predicted"/>
<feature type="chain" id="PRO_5038581243" description="YtkA-like domain-containing protein" evidence="1">
    <location>
        <begin position="26"/>
        <end position="140"/>
    </location>
</feature>
<protein>
    <recommendedName>
        <fullName evidence="4">YtkA-like domain-containing protein</fullName>
    </recommendedName>
</protein>
<evidence type="ECO:0000256" key="1">
    <source>
        <dbReference type="SAM" id="SignalP"/>
    </source>
</evidence>
<comment type="caution">
    <text evidence="2">The sequence shown here is derived from an EMBL/GenBank/DDBJ whole genome shotgun (WGS) entry which is preliminary data.</text>
</comment>
<dbReference type="OrthoDB" id="6385276at2"/>
<sequence>MRSTRFKMSSVLLLLLLFASSSVLTACSLLNKSDTNADLAAAGGLPALDAQLDQNGTAATISYKVRNLAIAGDRLGETHTDGQGHLHLYVDGVQKAMLKTDAPVRLENIPPGKHTIKLSLQQNDHVAINVEKVFEIEVKK</sequence>
<dbReference type="PROSITE" id="PS51257">
    <property type="entry name" value="PROKAR_LIPOPROTEIN"/>
    <property type="match status" value="1"/>
</dbReference>
<accession>A0A7X3K149</accession>
<dbReference type="AlphaFoldDB" id="A0A7X3K149"/>
<evidence type="ECO:0000313" key="2">
    <source>
        <dbReference type="EMBL" id="MVP01611.1"/>
    </source>
</evidence>
<feature type="signal peptide" evidence="1">
    <location>
        <begin position="1"/>
        <end position="25"/>
    </location>
</feature>
<keyword evidence="3" id="KW-1185">Reference proteome</keyword>
<dbReference type="EMBL" id="RHLK01000013">
    <property type="protein sequence ID" value="MVP01611.1"/>
    <property type="molecule type" value="Genomic_DNA"/>
</dbReference>
<keyword evidence="1" id="KW-0732">Signal</keyword>